<reference evidence="1" key="1">
    <citation type="submission" date="2023-04" db="EMBL/GenBank/DDBJ databases">
        <title>Draft Genome sequencing of Naganishia species isolated from polar environments using Oxford Nanopore Technology.</title>
        <authorList>
            <person name="Leo P."/>
            <person name="Venkateswaran K."/>
        </authorList>
    </citation>
    <scope>NUCLEOTIDE SEQUENCE</scope>
    <source>
        <strain evidence="1">MNA-CCFEE 5425</strain>
    </source>
</reference>
<sequence length="418" mass="47224">MAQPIQPRKDAIAAAATPANTPLNVAPISRGEGLPKPSVATVEEDEDDDDEEDDLEGGNPASVLARNPALLSMVQSKLGGLVGRDSGYLEALPAPVKRRVQGLKGIQVEHSKIEKDFQLELLELEKKFSKRYAPLYARRAEIIAGKAEPTEDEVHAGNAVDEDDDEEEEARVEEINEDGTSDAPKGIPEFWLTALKNHSIIGEQITENDEEALKHLTDIKLEYLDTKQAGFKLVFHFSPNEFFEDSIMTKTYYYQEEVGYGGEFVYDKAVGHEIKWKEDKDLTKTVEIKKQRNKNTNRTRVIKKVIPTDSFFNFFKPPQPPSMDDLEGGDVNEEELEALDEKLEIDYQIGEDLKERIIPRAIDFFTGKALEYEGEDDFDEDDFDDEDEFDEDDEEDDDDRRAAPAPSTSQDPQECKQQ</sequence>
<name>A0ACC2X4X1_9TREE</name>
<proteinExistence type="predicted"/>
<dbReference type="Proteomes" id="UP001243375">
    <property type="component" value="Unassembled WGS sequence"/>
</dbReference>
<evidence type="ECO:0000313" key="1">
    <source>
        <dbReference type="EMBL" id="KAJ9118640.1"/>
    </source>
</evidence>
<comment type="caution">
    <text evidence="1">The sequence shown here is derived from an EMBL/GenBank/DDBJ whole genome shotgun (WGS) entry which is preliminary data.</text>
</comment>
<protein>
    <submittedName>
        <fullName evidence="1">Uncharacterized protein</fullName>
    </submittedName>
</protein>
<keyword evidence="2" id="KW-1185">Reference proteome</keyword>
<accession>A0ACC2X4X1</accession>
<organism evidence="1 2">
    <name type="scientific">Naganishia vaughanmartiniae</name>
    <dbReference type="NCBI Taxonomy" id="1424756"/>
    <lineage>
        <taxon>Eukaryota</taxon>
        <taxon>Fungi</taxon>
        <taxon>Dikarya</taxon>
        <taxon>Basidiomycota</taxon>
        <taxon>Agaricomycotina</taxon>
        <taxon>Tremellomycetes</taxon>
        <taxon>Filobasidiales</taxon>
        <taxon>Filobasidiaceae</taxon>
        <taxon>Naganishia</taxon>
    </lineage>
</organism>
<evidence type="ECO:0000313" key="2">
    <source>
        <dbReference type="Proteomes" id="UP001243375"/>
    </source>
</evidence>
<gene>
    <name evidence="1" type="ORF">QFC22_003860</name>
</gene>
<dbReference type="EMBL" id="JASBWU010000010">
    <property type="protein sequence ID" value="KAJ9118640.1"/>
    <property type="molecule type" value="Genomic_DNA"/>
</dbReference>